<gene>
    <name evidence="1" type="ORF">RF11_03924</name>
</gene>
<dbReference type="OrthoDB" id="26387at2759"/>
<accession>A0A0C2NEF0</accession>
<reference evidence="1 2" key="1">
    <citation type="journal article" date="2014" name="Genome Biol. Evol.">
        <title>The genome of the myxosporean Thelohanellus kitauei shows adaptations to nutrient acquisition within its fish host.</title>
        <authorList>
            <person name="Yang Y."/>
            <person name="Xiong J."/>
            <person name="Zhou Z."/>
            <person name="Huo F."/>
            <person name="Miao W."/>
            <person name="Ran C."/>
            <person name="Liu Y."/>
            <person name="Zhang J."/>
            <person name="Feng J."/>
            <person name="Wang M."/>
            <person name="Wang M."/>
            <person name="Wang L."/>
            <person name="Yao B."/>
        </authorList>
    </citation>
    <scope>NUCLEOTIDE SEQUENCE [LARGE SCALE GENOMIC DNA]</scope>
    <source>
        <strain evidence="1">Wuqing</strain>
    </source>
</reference>
<dbReference type="Proteomes" id="UP000031668">
    <property type="component" value="Unassembled WGS sequence"/>
</dbReference>
<comment type="caution">
    <text evidence="1">The sequence shown here is derived from an EMBL/GenBank/DDBJ whole genome shotgun (WGS) entry which is preliminary data.</text>
</comment>
<organism evidence="1 2">
    <name type="scientific">Thelohanellus kitauei</name>
    <name type="common">Myxosporean</name>
    <dbReference type="NCBI Taxonomy" id="669202"/>
    <lineage>
        <taxon>Eukaryota</taxon>
        <taxon>Metazoa</taxon>
        <taxon>Cnidaria</taxon>
        <taxon>Myxozoa</taxon>
        <taxon>Myxosporea</taxon>
        <taxon>Bivalvulida</taxon>
        <taxon>Platysporina</taxon>
        <taxon>Myxobolidae</taxon>
        <taxon>Thelohanellus</taxon>
    </lineage>
</organism>
<evidence type="ECO:0000313" key="1">
    <source>
        <dbReference type="EMBL" id="KII74705.1"/>
    </source>
</evidence>
<evidence type="ECO:0000313" key="2">
    <source>
        <dbReference type="Proteomes" id="UP000031668"/>
    </source>
</evidence>
<sequence>MAIFVNRLLDDKKIRDCQKHGNIKKSHEIEEINKQIEFNTKKSCVLICRTRQSELEDMKMCLNYLHIKMTEKELSESILSGYTVILYRSNQSACLAVRESLVSFIEQLPHSLLNCCVIKVYTLFFIKLACVITRVIHDIIASNPNFCELISKMLICETTLYDTFFFRTLFIGIRKHIEFYIIAQIQKTEIGRYSFAMFVLSRLRLFYSSKLKGNCTKRYLIELESQTISSPSIFLYLVENGLLCKMIDFLTSCLETIGFTRNRSNGVVSLCTDNESIDYVCMMIKKANSITTWKCYRRWYQRMFEIGDHGLRITSS</sequence>
<proteinExistence type="predicted"/>
<dbReference type="AlphaFoldDB" id="A0A0C2NEF0"/>
<name>A0A0C2NEF0_THEKT</name>
<dbReference type="EMBL" id="JWZT01000314">
    <property type="protein sequence ID" value="KII74705.1"/>
    <property type="molecule type" value="Genomic_DNA"/>
</dbReference>
<protein>
    <submittedName>
        <fullName evidence="1">Uncharacterized protein</fullName>
    </submittedName>
</protein>
<keyword evidence="2" id="KW-1185">Reference proteome</keyword>